<dbReference type="AlphaFoldDB" id="A0A0A9AQC4"/>
<evidence type="ECO:0000313" key="1">
    <source>
        <dbReference type="EMBL" id="JAD49287.1"/>
    </source>
</evidence>
<protein>
    <submittedName>
        <fullName evidence="1">Uncharacterized protein</fullName>
    </submittedName>
</protein>
<dbReference type="EMBL" id="GBRH01248608">
    <property type="protein sequence ID" value="JAD49287.1"/>
    <property type="molecule type" value="Transcribed_RNA"/>
</dbReference>
<reference evidence="1" key="2">
    <citation type="journal article" date="2015" name="Data Brief">
        <title>Shoot transcriptome of the giant reed, Arundo donax.</title>
        <authorList>
            <person name="Barrero R.A."/>
            <person name="Guerrero F.D."/>
            <person name="Moolhuijzen P."/>
            <person name="Goolsby J.A."/>
            <person name="Tidwell J."/>
            <person name="Bellgard S.E."/>
            <person name="Bellgard M.I."/>
        </authorList>
    </citation>
    <scope>NUCLEOTIDE SEQUENCE</scope>
    <source>
        <tissue evidence="1">Shoot tissue taken approximately 20 cm above the soil surface</tissue>
    </source>
</reference>
<accession>A0A0A9AQC4</accession>
<sequence>MGCYVNSMSDSFSLKLR</sequence>
<name>A0A0A9AQC4_ARUDO</name>
<proteinExistence type="predicted"/>
<reference evidence="1" key="1">
    <citation type="submission" date="2014-09" db="EMBL/GenBank/DDBJ databases">
        <authorList>
            <person name="Magalhaes I.L.F."/>
            <person name="Oliveira U."/>
            <person name="Santos F.R."/>
            <person name="Vidigal T.H.D.A."/>
            <person name="Brescovit A.D."/>
            <person name="Santos A.J."/>
        </authorList>
    </citation>
    <scope>NUCLEOTIDE SEQUENCE</scope>
    <source>
        <tissue evidence="1">Shoot tissue taken approximately 20 cm above the soil surface</tissue>
    </source>
</reference>
<organism evidence="1">
    <name type="scientific">Arundo donax</name>
    <name type="common">Giant reed</name>
    <name type="synonym">Donax arundinaceus</name>
    <dbReference type="NCBI Taxonomy" id="35708"/>
    <lineage>
        <taxon>Eukaryota</taxon>
        <taxon>Viridiplantae</taxon>
        <taxon>Streptophyta</taxon>
        <taxon>Embryophyta</taxon>
        <taxon>Tracheophyta</taxon>
        <taxon>Spermatophyta</taxon>
        <taxon>Magnoliopsida</taxon>
        <taxon>Liliopsida</taxon>
        <taxon>Poales</taxon>
        <taxon>Poaceae</taxon>
        <taxon>PACMAD clade</taxon>
        <taxon>Arundinoideae</taxon>
        <taxon>Arundineae</taxon>
        <taxon>Arundo</taxon>
    </lineage>
</organism>